<dbReference type="EMBL" id="CAADGH010000048">
    <property type="protein sequence ID" value="VFK76243.1"/>
    <property type="molecule type" value="Genomic_DNA"/>
</dbReference>
<dbReference type="InterPro" id="IPR006073">
    <property type="entry name" value="GTP-bd"/>
</dbReference>
<dbReference type="InterPro" id="IPR027417">
    <property type="entry name" value="P-loop_NTPase"/>
</dbReference>
<comment type="similarity">
    <text evidence="1 6 7">Belongs to the TRAFAC class TrmE-Era-EngA-EngB-Septin-like GTPase superfamily. TrmE GTPase family.</text>
</comment>
<evidence type="ECO:0000313" key="11">
    <source>
        <dbReference type="EMBL" id="VFK76243.1"/>
    </source>
</evidence>
<dbReference type="PRINTS" id="PR00326">
    <property type="entry name" value="GTP1OBG"/>
</dbReference>
<dbReference type="InterPro" id="IPR025867">
    <property type="entry name" value="MnmE_helical"/>
</dbReference>
<feature type="binding site" evidence="6">
    <location>
        <position position="120"/>
    </location>
    <ligand>
        <name>(6S)-5-formyl-5,6,7,8-tetrahydrofolate</name>
        <dbReference type="ChEBI" id="CHEBI:57457"/>
    </ligand>
</feature>
<gene>
    <name evidence="6" type="primary">mnmE</name>
    <name evidence="6" type="synonym">trmE</name>
    <name evidence="9" type="ORF">BECKMB1821G_GA0114241_10489</name>
    <name evidence="11" type="ORF">BECKMB1821H_GA0114242_10488</name>
    <name evidence="10" type="ORF">BECKMB1821I_GA0114274_10479</name>
</gene>
<dbReference type="EMBL" id="CAADFO010000048">
    <property type="protein sequence ID" value="VFK29344.1"/>
    <property type="molecule type" value="Genomic_DNA"/>
</dbReference>
<comment type="subcellular location">
    <subcellularLocation>
        <location evidence="6">Cytoplasm</location>
    </subcellularLocation>
</comment>
<evidence type="ECO:0000313" key="10">
    <source>
        <dbReference type="EMBL" id="VFK33507.1"/>
    </source>
</evidence>
<keyword evidence="6" id="KW-0460">Magnesium</keyword>
<dbReference type="Gene3D" id="1.20.120.430">
    <property type="entry name" value="tRNA modification GTPase MnmE domain 2"/>
    <property type="match status" value="1"/>
</dbReference>
<proteinExistence type="inferred from homology"/>
<evidence type="ECO:0000256" key="7">
    <source>
        <dbReference type="RuleBase" id="RU003313"/>
    </source>
</evidence>
<dbReference type="InterPro" id="IPR027266">
    <property type="entry name" value="TrmE/GcvT-like"/>
</dbReference>
<reference evidence="10" key="1">
    <citation type="submission" date="2019-02" db="EMBL/GenBank/DDBJ databases">
        <authorList>
            <person name="Gruber-Vodicka R. H."/>
            <person name="Seah K. B. B."/>
        </authorList>
    </citation>
    <scope>NUCLEOTIDE SEQUENCE</scope>
    <source>
        <strain evidence="9">BECK_BZ197</strain>
        <strain evidence="11">BECK_BZ198</strain>
        <strain evidence="10">BECK_BZ199</strain>
    </source>
</reference>
<dbReference type="NCBIfam" id="NF003661">
    <property type="entry name" value="PRK05291.1-3"/>
    <property type="match status" value="1"/>
</dbReference>
<comment type="function">
    <text evidence="6">Exhibits a very high intrinsic GTPase hydrolysis rate. Involved in the addition of a carboxymethylaminomethyl (cmnm) group at the wobble position (U34) of certain tRNAs, forming tRNA-cmnm(5)s(2)U34.</text>
</comment>
<keyword evidence="6" id="KW-0479">Metal-binding</keyword>
<dbReference type="GO" id="GO:0005829">
    <property type="term" value="C:cytosol"/>
    <property type="evidence" value="ECO:0007669"/>
    <property type="project" value="TreeGrafter"/>
</dbReference>
<feature type="binding site" evidence="6">
    <location>
        <begin position="226"/>
        <end position="231"/>
    </location>
    <ligand>
        <name>GTP</name>
        <dbReference type="ChEBI" id="CHEBI:37565"/>
    </ligand>
</feature>
<dbReference type="NCBIfam" id="TIGR00231">
    <property type="entry name" value="small_GTP"/>
    <property type="match status" value="1"/>
</dbReference>
<evidence type="ECO:0000256" key="4">
    <source>
        <dbReference type="ARBA" id="ARBA00022958"/>
    </source>
</evidence>
<evidence type="ECO:0000256" key="6">
    <source>
        <dbReference type="HAMAP-Rule" id="MF_00379"/>
    </source>
</evidence>
<dbReference type="GO" id="GO:0002098">
    <property type="term" value="P:tRNA wobble uridine modification"/>
    <property type="evidence" value="ECO:0007669"/>
    <property type="project" value="TreeGrafter"/>
</dbReference>
<keyword evidence="6" id="KW-0378">Hydrolase</keyword>
<comment type="caution">
    <text evidence="6">Lacks conserved residue(s) required for the propagation of feature annotation.</text>
</comment>
<dbReference type="EC" id="3.6.-.-" evidence="6"/>
<dbReference type="SUPFAM" id="SSF52540">
    <property type="entry name" value="P-loop containing nucleoside triphosphate hydrolases"/>
    <property type="match status" value="1"/>
</dbReference>
<dbReference type="InterPro" id="IPR031168">
    <property type="entry name" value="G_TrmE"/>
</dbReference>
<keyword evidence="2 6" id="KW-0819">tRNA processing</keyword>
<evidence type="ECO:0000313" key="9">
    <source>
        <dbReference type="EMBL" id="VFK29344.1"/>
    </source>
</evidence>
<evidence type="ECO:0000256" key="5">
    <source>
        <dbReference type="ARBA" id="ARBA00023134"/>
    </source>
</evidence>
<comment type="cofactor">
    <cofactor evidence="6">
        <name>K(+)</name>
        <dbReference type="ChEBI" id="CHEBI:29103"/>
    </cofactor>
    <text evidence="6">Binds 1 potassium ion per subunit.</text>
</comment>
<dbReference type="HAMAP" id="MF_00379">
    <property type="entry name" value="GTPase_MnmE"/>
    <property type="match status" value="1"/>
</dbReference>
<accession>A0A450XW92</accession>
<evidence type="ECO:0000256" key="1">
    <source>
        <dbReference type="ARBA" id="ARBA00011043"/>
    </source>
</evidence>
<feature type="binding site" evidence="6">
    <location>
        <position position="448"/>
    </location>
    <ligand>
        <name>(6S)-5-formyl-5,6,7,8-tetrahydrofolate</name>
        <dbReference type="ChEBI" id="CHEBI:57457"/>
    </ligand>
</feature>
<feature type="binding site" evidence="6">
    <location>
        <position position="24"/>
    </location>
    <ligand>
        <name>(6S)-5-formyl-5,6,7,8-tetrahydrofolate</name>
        <dbReference type="ChEBI" id="CHEBI:57457"/>
    </ligand>
</feature>
<sequence>MLTKSTTIVAPATPPGRGGIGIIRVSGPEVRHIAKAILGDAPTPRYAVYRNFRNAVGDIIDAGLALFFPAPRSFTGEDTLELHGHGGPMVMDLLLQRIIELGAQPAKPGEFSQRAFLNGKLDLVQLEAIADLIDSASEQAVRCAQRSLQGEFSRTIHALMDRLAVLRSYIEAAIDFPDDEIDLLSTDDTRHRLTGIIQHLERILGAAKQGALLHEGLGIVIAGRPNVGKSSLLNILAGRDTAIVTDIPGTTRDVLREHIHIDGCPIHLFDTAGLRQSSDQVERHGIQRALDTIQNADILLLVTDSVNTLPHRDKETLANFHGVAIIIRNKIDLIGKHPEALTGSYGREVHLSAKTGAGLNLLRAELKTGFGLQQGAEGIFLARRRHLAALQQTRQFLHSARQQLITLQAGELVAEDLRQAQQSLGEITGQYTTEDLLERIFSSFCIGK</sequence>
<feature type="domain" description="TrmE-type G" evidence="8">
    <location>
        <begin position="216"/>
        <end position="371"/>
    </location>
</feature>
<dbReference type="Pfam" id="PF10396">
    <property type="entry name" value="TrmE_N"/>
    <property type="match status" value="1"/>
</dbReference>
<feature type="binding site" evidence="6">
    <location>
        <position position="247"/>
    </location>
    <ligand>
        <name>K(+)</name>
        <dbReference type="ChEBI" id="CHEBI:29103"/>
    </ligand>
</feature>
<keyword evidence="6" id="KW-0963">Cytoplasm</keyword>
<protein>
    <recommendedName>
        <fullName evidence="6">tRNA modification GTPase MnmE</fullName>
        <ecNumber evidence="6">3.6.-.-</ecNumber>
    </recommendedName>
</protein>
<keyword evidence="5 6" id="KW-0342">GTP-binding</keyword>
<dbReference type="PANTHER" id="PTHR42714:SF2">
    <property type="entry name" value="TRNA MODIFICATION GTPASE GTPBP3, MITOCHONDRIAL"/>
    <property type="match status" value="1"/>
</dbReference>
<comment type="subunit">
    <text evidence="6">Homodimer. Heterotetramer of two MnmE and two MnmG subunits.</text>
</comment>
<dbReference type="InterPro" id="IPR027368">
    <property type="entry name" value="MnmE_dom2"/>
</dbReference>
<dbReference type="Gene3D" id="3.30.1360.120">
    <property type="entry name" value="Probable tRNA modification gtpase trme, domain 1"/>
    <property type="match status" value="1"/>
</dbReference>
<dbReference type="Pfam" id="PF01926">
    <property type="entry name" value="MMR_HSR1"/>
    <property type="match status" value="1"/>
</dbReference>
<dbReference type="PANTHER" id="PTHR42714">
    <property type="entry name" value="TRNA MODIFICATION GTPASE GTPBP3"/>
    <property type="match status" value="1"/>
</dbReference>
<dbReference type="SUPFAM" id="SSF116878">
    <property type="entry name" value="TrmE connector domain"/>
    <property type="match status" value="1"/>
</dbReference>
<feature type="binding site" evidence="6">
    <location>
        <position position="230"/>
    </location>
    <ligand>
        <name>Mg(2+)</name>
        <dbReference type="ChEBI" id="CHEBI:18420"/>
    </ligand>
</feature>
<dbReference type="GO" id="GO:0003924">
    <property type="term" value="F:GTPase activity"/>
    <property type="evidence" value="ECO:0007669"/>
    <property type="project" value="UniProtKB-UniRule"/>
</dbReference>
<dbReference type="NCBIfam" id="TIGR00450">
    <property type="entry name" value="mnmE_trmE_thdF"/>
    <property type="match status" value="1"/>
</dbReference>
<evidence type="ECO:0000256" key="2">
    <source>
        <dbReference type="ARBA" id="ARBA00022694"/>
    </source>
</evidence>
<dbReference type="CDD" id="cd14858">
    <property type="entry name" value="TrmE_N"/>
    <property type="match status" value="1"/>
</dbReference>
<dbReference type="PROSITE" id="PS51709">
    <property type="entry name" value="G_TRME"/>
    <property type="match status" value="1"/>
</dbReference>
<dbReference type="InterPro" id="IPR005225">
    <property type="entry name" value="Small_GTP-bd"/>
</dbReference>
<dbReference type="AlphaFoldDB" id="A0A450XW92"/>
<dbReference type="GO" id="GO:0030488">
    <property type="term" value="P:tRNA methylation"/>
    <property type="evidence" value="ECO:0007669"/>
    <property type="project" value="TreeGrafter"/>
</dbReference>
<feature type="binding site" evidence="6">
    <location>
        <begin position="270"/>
        <end position="273"/>
    </location>
    <ligand>
        <name>GTP</name>
        <dbReference type="ChEBI" id="CHEBI:37565"/>
    </ligand>
</feature>
<dbReference type="Gene3D" id="3.40.50.300">
    <property type="entry name" value="P-loop containing nucleotide triphosphate hydrolases"/>
    <property type="match status" value="1"/>
</dbReference>
<feature type="binding site" evidence="6">
    <location>
        <position position="81"/>
    </location>
    <ligand>
        <name>(6S)-5-formyl-5,6,7,8-tetrahydrofolate</name>
        <dbReference type="ChEBI" id="CHEBI:57457"/>
    </ligand>
</feature>
<dbReference type="InterPro" id="IPR004520">
    <property type="entry name" value="GTPase_MnmE"/>
</dbReference>
<feature type="binding site" evidence="6">
    <location>
        <position position="251"/>
    </location>
    <ligand>
        <name>Mg(2+)</name>
        <dbReference type="ChEBI" id="CHEBI:18420"/>
    </ligand>
</feature>
<organism evidence="10">
    <name type="scientific">Candidatus Kentrum sp. MB</name>
    <dbReference type="NCBI Taxonomy" id="2138164"/>
    <lineage>
        <taxon>Bacteria</taxon>
        <taxon>Pseudomonadati</taxon>
        <taxon>Pseudomonadota</taxon>
        <taxon>Gammaproteobacteria</taxon>
        <taxon>Candidatus Kentrum</taxon>
    </lineage>
</organism>
<dbReference type="InterPro" id="IPR018948">
    <property type="entry name" value="GTP-bd_TrmE_N"/>
</dbReference>
<dbReference type="Pfam" id="PF12631">
    <property type="entry name" value="MnmE_helical"/>
    <property type="match status" value="1"/>
</dbReference>
<dbReference type="GO" id="GO:0005525">
    <property type="term" value="F:GTP binding"/>
    <property type="evidence" value="ECO:0007669"/>
    <property type="project" value="UniProtKB-UniRule"/>
</dbReference>
<feature type="binding site" evidence="6">
    <location>
        <begin position="245"/>
        <end position="251"/>
    </location>
    <ligand>
        <name>GTP</name>
        <dbReference type="ChEBI" id="CHEBI:37565"/>
    </ligand>
</feature>
<keyword evidence="4 6" id="KW-0630">Potassium</keyword>
<feature type="binding site" evidence="6">
    <location>
        <position position="245"/>
    </location>
    <ligand>
        <name>K(+)</name>
        <dbReference type="ChEBI" id="CHEBI:29103"/>
    </ligand>
</feature>
<feature type="binding site" evidence="6">
    <location>
        <position position="226"/>
    </location>
    <ligand>
        <name>K(+)</name>
        <dbReference type="ChEBI" id="CHEBI:29103"/>
    </ligand>
</feature>
<name>A0A450XW92_9GAMM</name>
<keyword evidence="3 6" id="KW-0547">Nucleotide-binding</keyword>
<evidence type="ECO:0000256" key="3">
    <source>
        <dbReference type="ARBA" id="ARBA00022741"/>
    </source>
</evidence>
<evidence type="ECO:0000259" key="8">
    <source>
        <dbReference type="PROSITE" id="PS51709"/>
    </source>
</evidence>
<dbReference type="GO" id="GO:0046872">
    <property type="term" value="F:metal ion binding"/>
    <property type="evidence" value="ECO:0007669"/>
    <property type="project" value="UniProtKB-KW"/>
</dbReference>
<dbReference type="EMBL" id="CAADFQ010000047">
    <property type="protein sequence ID" value="VFK33507.1"/>
    <property type="molecule type" value="Genomic_DNA"/>
</dbReference>
<feature type="binding site" evidence="6">
    <location>
        <position position="250"/>
    </location>
    <ligand>
        <name>K(+)</name>
        <dbReference type="ChEBI" id="CHEBI:29103"/>
    </ligand>
</feature>
<dbReference type="CDD" id="cd04164">
    <property type="entry name" value="trmE"/>
    <property type="match status" value="1"/>
</dbReference>